<dbReference type="AlphaFoldDB" id="A0A3Q3H3K8"/>
<keyword evidence="2" id="KW-1185">Reference proteome</keyword>
<name>A0A3Q3H3K8_KRYMA</name>
<dbReference type="OMA" id="CQVTTIV"/>
<dbReference type="PANTHER" id="PTHR48424:SF3">
    <property type="entry name" value="DYNEIN LIGHT CHAIN-RELATED"/>
    <property type="match status" value="1"/>
</dbReference>
<reference evidence="1" key="2">
    <citation type="submission" date="2025-09" db="UniProtKB">
        <authorList>
            <consortium name="Ensembl"/>
        </authorList>
    </citation>
    <scope>IDENTIFICATION</scope>
</reference>
<dbReference type="GeneTree" id="ENSGT01100000263696"/>
<protein>
    <submittedName>
        <fullName evidence="1">Uncharacterized protein</fullName>
    </submittedName>
</protein>
<sequence length="80" mass="8671">MKAARADVSAGLEQQNGHLTQVEVDEMFCFVRHVAAKVPPDDAVPRGVVLLVKLLGDVLLNVVLLHGLHGTVHCVLLHFI</sequence>
<dbReference type="Proteomes" id="UP000264800">
    <property type="component" value="Unplaced"/>
</dbReference>
<proteinExistence type="predicted"/>
<accession>A0A3Q3H3K8</accession>
<dbReference type="Ensembl" id="ENSKMAT00000030516.1">
    <property type="protein sequence ID" value="ENSKMAP00000030137.1"/>
    <property type="gene ID" value="ENSKMAG00000022274.1"/>
</dbReference>
<reference evidence="1" key="1">
    <citation type="submission" date="2025-08" db="UniProtKB">
        <authorList>
            <consortium name="Ensembl"/>
        </authorList>
    </citation>
    <scope>IDENTIFICATION</scope>
</reference>
<dbReference type="PANTHER" id="PTHR48424">
    <property type="entry name" value="DYNEIN LIGHT CHAIN-RELATED"/>
    <property type="match status" value="1"/>
</dbReference>
<organism evidence="1 2">
    <name type="scientific">Kryptolebias marmoratus</name>
    <name type="common">Mangrove killifish</name>
    <name type="synonym">Rivulus marmoratus</name>
    <dbReference type="NCBI Taxonomy" id="37003"/>
    <lineage>
        <taxon>Eukaryota</taxon>
        <taxon>Metazoa</taxon>
        <taxon>Chordata</taxon>
        <taxon>Craniata</taxon>
        <taxon>Vertebrata</taxon>
        <taxon>Euteleostomi</taxon>
        <taxon>Actinopterygii</taxon>
        <taxon>Neopterygii</taxon>
        <taxon>Teleostei</taxon>
        <taxon>Neoteleostei</taxon>
        <taxon>Acanthomorphata</taxon>
        <taxon>Ovalentaria</taxon>
        <taxon>Atherinomorphae</taxon>
        <taxon>Cyprinodontiformes</taxon>
        <taxon>Rivulidae</taxon>
        <taxon>Kryptolebias</taxon>
    </lineage>
</organism>
<evidence type="ECO:0000313" key="1">
    <source>
        <dbReference type="Ensembl" id="ENSKMAP00000030137.1"/>
    </source>
</evidence>
<evidence type="ECO:0000313" key="2">
    <source>
        <dbReference type="Proteomes" id="UP000264800"/>
    </source>
</evidence>